<reference evidence="2 3" key="1">
    <citation type="submission" date="2015-08" db="EMBL/GenBank/DDBJ databases">
        <title>Investigation of the bacterial diversity of lava forest soil.</title>
        <authorList>
            <person name="Lee J.S."/>
        </authorList>
    </citation>
    <scope>NUCLEOTIDE SEQUENCE [LARGE SCALE GENOMIC DNA]</scope>
    <source>
        <strain evidence="2 3">GJW-30</strain>
    </source>
</reference>
<dbReference type="SUPFAM" id="SSF55729">
    <property type="entry name" value="Acyl-CoA N-acyltransferases (Nat)"/>
    <property type="match status" value="1"/>
</dbReference>
<gene>
    <name evidence="2" type="ORF">GJW-30_1_02246</name>
</gene>
<feature type="domain" description="BioF2-like acetyltransferase" evidence="1">
    <location>
        <begin position="232"/>
        <end position="359"/>
    </location>
</feature>
<dbReference type="RefSeq" id="WP_096355311.1">
    <property type="nucleotide sequence ID" value="NZ_AP014946.1"/>
</dbReference>
<dbReference type="OrthoDB" id="5487706at2"/>
<sequence length="421" mass="48154">MSITQSFDRDVKLAKVQASTSAAPSVTVSENSLAAPVLGAGWKVVVVTGRELADQPRWQRAFAEQRKDRRYYEIVENTVEGSFEHRYFVFLDQHGEARAIQPFFLLDQDLLAGVGATIQNAVAKVRRVWPRFMRLRTLMVGCAAGEGHLDATTAGERHAIGAALAGSLRKHARAMKAPIVVLKEFASRYRDALAVLRDNAGFTRVPSLPMTQLRLDFDNFDDYMQKKLSRIARKDLRRKFKAAAKADPIEMTVVRDVSDVIDEIYPLYLNVYERSSLHFEKLTKEYLIELGRRMPDRVRFFLWRQNGKIVAFNLCMVHADAIYDEYIGLDYTVALNLHLYHYTFRDVMNWAIAQGYKRFVSNGLNYDPKLHLRQELAPIDLYVRHTSAIANFGLGIALPLLEPTRYDKTLKKFPNYADLWG</sequence>
<dbReference type="AlphaFoldDB" id="A0A0S3PUS9"/>
<name>A0A0S3PUS9_9BRAD</name>
<evidence type="ECO:0000313" key="3">
    <source>
        <dbReference type="Proteomes" id="UP000236884"/>
    </source>
</evidence>
<evidence type="ECO:0000313" key="2">
    <source>
        <dbReference type="EMBL" id="BAT59713.1"/>
    </source>
</evidence>
<organism evidence="2 3">
    <name type="scientific">Variibacter gotjawalensis</name>
    <dbReference type="NCBI Taxonomy" id="1333996"/>
    <lineage>
        <taxon>Bacteria</taxon>
        <taxon>Pseudomonadati</taxon>
        <taxon>Pseudomonadota</taxon>
        <taxon>Alphaproteobacteria</taxon>
        <taxon>Hyphomicrobiales</taxon>
        <taxon>Nitrobacteraceae</taxon>
        <taxon>Variibacter</taxon>
    </lineage>
</organism>
<dbReference type="InterPro" id="IPR038740">
    <property type="entry name" value="BioF2-like_GNAT_dom"/>
</dbReference>
<accession>A0A0S3PUS9</accession>
<dbReference type="KEGG" id="vgo:GJW-30_1_02246"/>
<dbReference type="Pfam" id="PF13480">
    <property type="entry name" value="Acetyltransf_6"/>
    <property type="match status" value="1"/>
</dbReference>
<dbReference type="Proteomes" id="UP000236884">
    <property type="component" value="Chromosome"/>
</dbReference>
<dbReference type="InterPro" id="IPR016181">
    <property type="entry name" value="Acyl_CoA_acyltransferase"/>
</dbReference>
<dbReference type="EMBL" id="AP014946">
    <property type="protein sequence ID" value="BAT59713.1"/>
    <property type="molecule type" value="Genomic_DNA"/>
</dbReference>
<evidence type="ECO:0000259" key="1">
    <source>
        <dbReference type="Pfam" id="PF13480"/>
    </source>
</evidence>
<dbReference type="Gene3D" id="3.40.630.30">
    <property type="match status" value="1"/>
</dbReference>
<keyword evidence="3" id="KW-1185">Reference proteome</keyword>
<protein>
    <recommendedName>
        <fullName evidence="1">BioF2-like acetyltransferase domain-containing protein</fullName>
    </recommendedName>
</protein>
<proteinExistence type="predicted"/>